<sequence length="82" mass="9264">MEKDADRQEWDMGQPDEDFAPGDHLAPDERDPEAPAEDAVEQATVADPNTEDQPEVQRGLEVDEWDALEQARVVGPQDDDYR</sequence>
<keyword evidence="3" id="KW-1185">Reference proteome</keyword>
<name>A0ABQ4E2G4_9ACTN</name>
<dbReference type="RefSeq" id="WP_372445626.1">
    <property type="nucleotide sequence ID" value="NZ_BONW01000017.1"/>
</dbReference>
<accession>A0ABQ4E2G4</accession>
<evidence type="ECO:0000313" key="3">
    <source>
        <dbReference type="Proteomes" id="UP000646749"/>
    </source>
</evidence>
<evidence type="ECO:0000313" key="2">
    <source>
        <dbReference type="EMBL" id="GIG88903.1"/>
    </source>
</evidence>
<dbReference type="Proteomes" id="UP000646749">
    <property type="component" value="Unassembled WGS sequence"/>
</dbReference>
<gene>
    <name evidence="2" type="ORF">Pen02_38390</name>
</gene>
<organism evidence="2 3">
    <name type="scientific">Plantactinospora endophytica</name>
    <dbReference type="NCBI Taxonomy" id="673535"/>
    <lineage>
        <taxon>Bacteria</taxon>
        <taxon>Bacillati</taxon>
        <taxon>Actinomycetota</taxon>
        <taxon>Actinomycetes</taxon>
        <taxon>Micromonosporales</taxon>
        <taxon>Micromonosporaceae</taxon>
        <taxon>Plantactinospora</taxon>
    </lineage>
</organism>
<comment type="caution">
    <text evidence="2">The sequence shown here is derived from an EMBL/GenBank/DDBJ whole genome shotgun (WGS) entry which is preliminary data.</text>
</comment>
<evidence type="ECO:0008006" key="4">
    <source>
        <dbReference type="Google" id="ProtNLM"/>
    </source>
</evidence>
<feature type="compositionally biased region" description="Basic and acidic residues" evidence="1">
    <location>
        <begin position="1"/>
        <end position="10"/>
    </location>
</feature>
<proteinExistence type="predicted"/>
<dbReference type="EMBL" id="BONW01000017">
    <property type="protein sequence ID" value="GIG88903.1"/>
    <property type="molecule type" value="Genomic_DNA"/>
</dbReference>
<protein>
    <recommendedName>
        <fullName evidence="4">DUF5709 domain-containing protein</fullName>
    </recommendedName>
</protein>
<feature type="region of interest" description="Disordered" evidence="1">
    <location>
        <begin position="1"/>
        <end position="64"/>
    </location>
</feature>
<reference evidence="2 3" key="1">
    <citation type="submission" date="2021-01" db="EMBL/GenBank/DDBJ databases">
        <title>Whole genome shotgun sequence of Plantactinospora endophytica NBRC 110450.</title>
        <authorList>
            <person name="Komaki H."/>
            <person name="Tamura T."/>
        </authorList>
    </citation>
    <scope>NUCLEOTIDE SEQUENCE [LARGE SCALE GENOMIC DNA]</scope>
    <source>
        <strain evidence="2 3">NBRC 110450</strain>
    </source>
</reference>
<evidence type="ECO:0000256" key="1">
    <source>
        <dbReference type="SAM" id="MobiDB-lite"/>
    </source>
</evidence>